<proteinExistence type="predicted"/>
<dbReference type="Pfam" id="PF01545">
    <property type="entry name" value="Cation_efflux"/>
    <property type="match status" value="1"/>
</dbReference>
<feature type="transmembrane region" description="Helical" evidence="7">
    <location>
        <begin position="201"/>
        <end position="221"/>
    </location>
</feature>
<evidence type="ECO:0000313" key="9">
    <source>
        <dbReference type="EMBL" id="MCP3421879.1"/>
    </source>
</evidence>
<sequence>MSRVDATRGPEGSEGAEGSGESGYRFGHTELPPAQADALRRAKRLEVVTFLYMLTCVTVVFATAGSSQAMKTAWVEDSLALVPPLAFLVAVRLGRRRPTADHPYGFHRATGVGHLTAAIALLSVGLLLAVDSAMGLVRGEHPPIGTVRLLGHTVWAGWLMVAAMVYTGIGPFVLGRMKLPLAEQLHDKVLYADADMQKADWMTAAGTIAGVLGIGIGLWWADSGAALLISLSIVRDGWTNLHYATTALMDERARTFDDERPHPLTRQVDQALANLSWVDDSRSRVRDQGHVFHVESFVRPLSGRTPTLDQLEAAADVLRELDWKVHDVAVVPVRDLPETIPDPG</sequence>
<evidence type="ECO:0000256" key="6">
    <source>
        <dbReference type="SAM" id="MobiDB-lite"/>
    </source>
</evidence>
<evidence type="ECO:0000256" key="3">
    <source>
        <dbReference type="ARBA" id="ARBA00022692"/>
    </source>
</evidence>
<name>A0ABT1KVV2_9ACTN</name>
<keyword evidence="5 7" id="KW-0472">Membrane</keyword>
<dbReference type="InterPro" id="IPR050291">
    <property type="entry name" value="CDF_Transporter"/>
</dbReference>
<reference evidence="9 10" key="1">
    <citation type="submission" date="2022-06" db="EMBL/GenBank/DDBJ databases">
        <authorList>
            <person name="So Y."/>
        </authorList>
    </citation>
    <scope>NUCLEOTIDE SEQUENCE [LARGE SCALE GENOMIC DNA]</scope>
    <source>
        <strain evidence="9 10">STR3</strain>
    </source>
</reference>
<evidence type="ECO:0000256" key="5">
    <source>
        <dbReference type="ARBA" id="ARBA00023136"/>
    </source>
</evidence>
<feature type="transmembrane region" description="Helical" evidence="7">
    <location>
        <begin position="115"/>
        <end position="135"/>
    </location>
</feature>
<feature type="region of interest" description="Disordered" evidence="6">
    <location>
        <begin position="1"/>
        <end position="27"/>
    </location>
</feature>
<keyword evidence="3 7" id="KW-0812">Transmembrane</keyword>
<evidence type="ECO:0000313" key="10">
    <source>
        <dbReference type="Proteomes" id="UP001204524"/>
    </source>
</evidence>
<evidence type="ECO:0000256" key="7">
    <source>
        <dbReference type="SAM" id="Phobius"/>
    </source>
</evidence>
<dbReference type="PANTHER" id="PTHR43840:SF15">
    <property type="entry name" value="MITOCHONDRIAL METAL TRANSPORTER 1-RELATED"/>
    <property type="match status" value="1"/>
</dbReference>
<dbReference type="SUPFAM" id="SSF161111">
    <property type="entry name" value="Cation efflux protein transmembrane domain-like"/>
    <property type="match status" value="1"/>
</dbReference>
<keyword evidence="4 7" id="KW-1133">Transmembrane helix</keyword>
<feature type="transmembrane region" description="Helical" evidence="7">
    <location>
        <begin position="47"/>
        <end position="66"/>
    </location>
</feature>
<gene>
    <name evidence="9" type="ORF">NCI01_08745</name>
</gene>
<dbReference type="InterPro" id="IPR058533">
    <property type="entry name" value="Cation_efflux_TM"/>
</dbReference>
<organism evidence="9 10">
    <name type="scientific">Nocardioides pinisoli</name>
    <dbReference type="NCBI Taxonomy" id="2950279"/>
    <lineage>
        <taxon>Bacteria</taxon>
        <taxon>Bacillati</taxon>
        <taxon>Actinomycetota</taxon>
        <taxon>Actinomycetes</taxon>
        <taxon>Propionibacteriales</taxon>
        <taxon>Nocardioidaceae</taxon>
        <taxon>Nocardioides</taxon>
    </lineage>
</organism>
<comment type="subcellular location">
    <subcellularLocation>
        <location evidence="1">Membrane</location>
        <topology evidence="1">Multi-pass membrane protein</topology>
    </subcellularLocation>
</comment>
<accession>A0ABT1KVV2</accession>
<dbReference type="Proteomes" id="UP001204524">
    <property type="component" value="Unassembled WGS sequence"/>
</dbReference>
<evidence type="ECO:0000256" key="4">
    <source>
        <dbReference type="ARBA" id="ARBA00022989"/>
    </source>
</evidence>
<dbReference type="RefSeq" id="WP_254181089.1">
    <property type="nucleotide sequence ID" value="NZ_JANARS010000003.1"/>
</dbReference>
<feature type="transmembrane region" description="Helical" evidence="7">
    <location>
        <begin position="155"/>
        <end position="174"/>
    </location>
</feature>
<dbReference type="InterPro" id="IPR027469">
    <property type="entry name" value="Cation_efflux_TMD_sf"/>
</dbReference>
<feature type="domain" description="Cation efflux protein transmembrane" evidence="8">
    <location>
        <begin position="53"/>
        <end position="249"/>
    </location>
</feature>
<feature type="transmembrane region" description="Helical" evidence="7">
    <location>
        <begin position="78"/>
        <end position="94"/>
    </location>
</feature>
<dbReference type="PANTHER" id="PTHR43840">
    <property type="entry name" value="MITOCHONDRIAL METAL TRANSPORTER 1-RELATED"/>
    <property type="match status" value="1"/>
</dbReference>
<keyword evidence="2" id="KW-0813">Transport</keyword>
<comment type="caution">
    <text evidence="9">The sequence shown here is derived from an EMBL/GenBank/DDBJ whole genome shotgun (WGS) entry which is preliminary data.</text>
</comment>
<evidence type="ECO:0000256" key="1">
    <source>
        <dbReference type="ARBA" id="ARBA00004141"/>
    </source>
</evidence>
<evidence type="ECO:0000259" key="8">
    <source>
        <dbReference type="Pfam" id="PF01545"/>
    </source>
</evidence>
<evidence type="ECO:0000256" key="2">
    <source>
        <dbReference type="ARBA" id="ARBA00022448"/>
    </source>
</evidence>
<keyword evidence="10" id="KW-1185">Reference proteome</keyword>
<dbReference type="Gene3D" id="1.20.1510.10">
    <property type="entry name" value="Cation efflux protein transmembrane domain"/>
    <property type="match status" value="1"/>
</dbReference>
<dbReference type="EMBL" id="JANARS010000003">
    <property type="protein sequence ID" value="MCP3421879.1"/>
    <property type="molecule type" value="Genomic_DNA"/>
</dbReference>
<protein>
    <submittedName>
        <fullName evidence="9">Cation transporter</fullName>
    </submittedName>
</protein>